<organism evidence="9 10">
    <name type="scientific">Variovorax paradoxus</name>
    <dbReference type="NCBI Taxonomy" id="34073"/>
    <lineage>
        <taxon>Bacteria</taxon>
        <taxon>Pseudomonadati</taxon>
        <taxon>Pseudomonadota</taxon>
        <taxon>Betaproteobacteria</taxon>
        <taxon>Burkholderiales</taxon>
        <taxon>Comamonadaceae</taxon>
        <taxon>Variovorax</taxon>
    </lineage>
</organism>
<dbReference type="AlphaFoldDB" id="A0A6I6HJD5"/>
<dbReference type="Gene3D" id="3.90.120.10">
    <property type="entry name" value="DNA Methylase, subunit A, domain 2"/>
    <property type="match status" value="1"/>
</dbReference>
<keyword evidence="2 7" id="KW-0489">Methyltransferase</keyword>
<dbReference type="NCBIfam" id="TIGR00675">
    <property type="entry name" value="dcm"/>
    <property type="match status" value="1"/>
</dbReference>
<feature type="active site" evidence="7">
    <location>
        <position position="72"/>
    </location>
</feature>
<evidence type="ECO:0000256" key="6">
    <source>
        <dbReference type="ARBA" id="ARBA00047422"/>
    </source>
</evidence>
<comment type="catalytic activity">
    <reaction evidence="6">
        <text>a 2'-deoxycytidine in DNA + S-adenosyl-L-methionine = a 5-methyl-2'-deoxycytidine in DNA + S-adenosyl-L-homocysteine + H(+)</text>
        <dbReference type="Rhea" id="RHEA:13681"/>
        <dbReference type="Rhea" id="RHEA-COMP:11369"/>
        <dbReference type="Rhea" id="RHEA-COMP:11370"/>
        <dbReference type="ChEBI" id="CHEBI:15378"/>
        <dbReference type="ChEBI" id="CHEBI:57856"/>
        <dbReference type="ChEBI" id="CHEBI:59789"/>
        <dbReference type="ChEBI" id="CHEBI:85452"/>
        <dbReference type="ChEBI" id="CHEBI:85454"/>
        <dbReference type="EC" id="2.1.1.37"/>
    </reaction>
</comment>
<sequence length="305" mass="33083">MRAIDLFAGAGGFSTGAVQAGCTVVWAGNHWQAAVDVHAANHPHTEHACQDLQQADWRAVPAHDLLLASPACQGHSPARGKEKPHHDALRSTAWAVVSAAEYHRPPVLIVENVPEFSDWALYPAWQLAMEALGYALAPMVIDAANHGVPQHRSRLFIVGTRSKHPISLKLPQREHVPASAIVNFDAGAWSPIRTAKRSPATLRRIHQGRRDLGCGRFLIPYYGSGSGLTGRSIHRPIGTITTVDRWGVVRGNRMRMLRADEARAAMGFPGDYQLPAQHKAAMHMLGNAVCPPVARDLIASLLEAA</sequence>
<evidence type="ECO:0000256" key="5">
    <source>
        <dbReference type="ARBA" id="ARBA00022747"/>
    </source>
</evidence>
<dbReference type="GO" id="GO:0003677">
    <property type="term" value="F:DNA binding"/>
    <property type="evidence" value="ECO:0007669"/>
    <property type="project" value="TreeGrafter"/>
</dbReference>
<gene>
    <name evidence="9" type="primary">dcm</name>
    <name evidence="9" type="ORF">GOQ09_15845</name>
</gene>
<evidence type="ECO:0000313" key="10">
    <source>
        <dbReference type="Proteomes" id="UP000425817"/>
    </source>
</evidence>
<dbReference type="Pfam" id="PF00145">
    <property type="entry name" value="DNA_methylase"/>
    <property type="match status" value="2"/>
</dbReference>
<name>A0A6I6HJD5_VARPD</name>
<keyword evidence="5" id="KW-0680">Restriction system</keyword>
<dbReference type="Gene3D" id="3.40.50.150">
    <property type="entry name" value="Vaccinia Virus protein VP39"/>
    <property type="match status" value="1"/>
</dbReference>
<evidence type="ECO:0000313" key="9">
    <source>
        <dbReference type="EMBL" id="QGW82957.1"/>
    </source>
</evidence>
<protein>
    <recommendedName>
        <fullName evidence="1">DNA (cytosine-5-)-methyltransferase</fullName>
        <ecNumber evidence="1">2.1.1.37</ecNumber>
    </recommendedName>
</protein>
<dbReference type="PROSITE" id="PS51679">
    <property type="entry name" value="SAM_MT_C5"/>
    <property type="match status" value="1"/>
</dbReference>
<dbReference type="EMBL" id="CP046622">
    <property type="protein sequence ID" value="QGW82957.1"/>
    <property type="molecule type" value="Genomic_DNA"/>
</dbReference>
<dbReference type="OrthoDB" id="9813719at2"/>
<dbReference type="InterPro" id="IPR001525">
    <property type="entry name" value="C5_MeTfrase"/>
</dbReference>
<evidence type="ECO:0000256" key="3">
    <source>
        <dbReference type="ARBA" id="ARBA00022679"/>
    </source>
</evidence>
<dbReference type="InterPro" id="IPR050390">
    <property type="entry name" value="C5-Methyltransferase"/>
</dbReference>
<dbReference type="EC" id="2.1.1.37" evidence="1"/>
<keyword evidence="4 7" id="KW-0949">S-adenosyl-L-methionine</keyword>
<keyword evidence="3 7" id="KW-0808">Transferase</keyword>
<comment type="similarity">
    <text evidence="7 8">Belongs to the class I-like SAM-binding methyltransferase superfamily. C5-methyltransferase family.</text>
</comment>
<dbReference type="PANTHER" id="PTHR10629:SF52">
    <property type="entry name" value="DNA (CYTOSINE-5)-METHYLTRANSFERASE 1"/>
    <property type="match status" value="1"/>
</dbReference>
<dbReference type="SUPFAM" id="SSF53335">
    <property type="entry name" value="S-adenosyl-L-methionine-dependent methyltransferases"/>
    <property type="match status" value="1"/>
</dbReference>
<reference evidence="9 10" key="1">
    <citation type="submission" date="2019-12" db="EMBL/GenBank/DDBJ databases">
        <title>Hybrid Genome Assemblies of two High G+C Isolates from Undergraduate Microbiology Courses.</title>
        <authorList>
            <person name="Ne Ville C.J."/>
            <person name="Enright D."/>
            <person name="Hernandez I."/>
            <person name="Dodsworth J."/>
            <person name="Orwin P.M."/>
        </authorList>
    </citation>
    <scope>NUCLEOTIDE SEQUENCE [LARGE SCALE GENOMIC DNA]</scope>
    <source>
        <strain evidence="9 10">CSUSB</strain>
    </source>
</reference>
<dbReference type="RefSeq" id="WP_157614387.1">
    <property type="nucleotide sequence ID" value="NZ_CP046622.1"/>
</dbReference>
<dbReference type="REBASE" id="373775">
    <property type="entry name" value="M.VpaCSUSBORF15845P"/>
</dbReference>
<dbReference type="GO" id="GO:0009307">
    <property type="term" value="P:DNA restriction-modification system"/>
    <property type="evidence" value="ECO:0007669"/>
    <property type="project" value="UniProtKB-KW"/>
</dbReference>
<proteinExistence type="inferred from homology"/>
<dbReference type="InterPro" id="IPR029063">
    <property type="entry name" value="SAM-dependent_MTases_sf"/>
</dbReference>
<dbReference type="Proteomes" id="UP000425817">
    <property type="component" value="Chromosome"/>
</dbReference>
<evidence type="ECO:0000256" key="4">
    <source>
        <dbReference type="ARBA" id="ARBA00022691"/>
    </source>
</evidence>
<dbReference type="GO" id="GO:0003886">
    <property type="term" value="F:DNA (cytosine-5-)-methyltransferase activity"/>
    <property type="evidence" value="ECO:0007669"/>
    <property type="project" value="UniProtKB-EC"/>
</dbReference>
<evidence type="ECO:0000256" key="8">
    <source>
        <dbReference type="RuleBase" id="RU000416"/>
    </source>
</evidence>
<evidence type="ECO:0000256" key="7">
    <source>
        <dbReference type="PROSITE-ProRule" id="PRU01016"/>
    </source>
</evidence>
<dbReference type="GO" id="GO:0044027">
    <property type="term" value="P:negative regulation of gene expression via chromosomal CpG island methylation"/>
    <property type="evidence" value="ECO:0007669"/>
    <property type="project" value="TreeGrafter"/>
</dbReference>
<dbReference type="GO" id="GO:0032259">
    <property type="term" value="P:methylation"/>
    <property type="evidence" value="ECO:0007669"/>
    <property type="project" value="UniProtKB-KW"/>
</dbReference>
<evidence type="ECO:0000256" key="1">
    <source>
        <dbReference type="ARBA" id="ARBA00011975"/>
    </source>
</evidence>
<evidence type="ECO:0000256" key="2">
    <source>
        <dbReference type="ARBA" id="ARBA00022603"/>
    </source>
</evidence>
<dbReference type="PANTHER" id="PTHR10629">
    <property type="entry name" value="CYTOSINE-SPECIFIC METHYLTRANSFERASE"/>
    <property type="match status" value="1"/>
</dbReference>
<dbReference type="PRINTS" id="PR00105">
    <property type="entry name" value="C5METTRFRASE"/>
</dbReference>
<accession>A0A6I6HJD5</accession>